<dbReference type="Proteomes" id="UP000519004">
    <property type="component" value="Unassembled WGS sequence"/>
</dbReference>
<reference evidence="1 2" key="1">
    <citation type="submission" date="2020-08" db="EMBL/GenBank/DDBJ databases">
        <title>Genomic Encyclopedia of Type Strains, Phase IV (KMG-IV): sequencing the most valuable type-strain genomes for metagenomic binning, comparative biology and taxonomic classification.</title>
        <authorList>
            <person name="Goeker M."/>
        </authorList>
    </citation>
    <scope>NUCLEOTIDE SEQUENCE [LARGE SCALE GENOMIC DNA]</scope>
    <source>
        <strain evidence="1 2">DSM 25897</strain>
    </source>
</reference>
<evidence type="ECO:0008006" key="3">
    <source>
        <dbReference type="Google" id="ProtNLM"/>
    </source>
</evidence>
<dbReference type="InterPro" id="IPR015984">
    <property type="entry name" value="Cyt_c_prime_subgr"/>
</dbReference>
<evidence type="ECO:0000313" key="1">
    <source>
        <dbReference type="EMBL" id="MBB5016049.1"/>
    </source>
</evidence>
<dbReference type="EMBL" id="JACHHX010000013">
    <property type="protein sequence ID" value="MBB5016049.1"/>
    <property type="molecule type" value="Genomic_DNA"/>
</dbReference>
<gene>
    <name evidence="1" type="ORF">HNQ58_001959</name>
</gene>
<sequence length="130" mass="14023">MRIAIAILLGLAIGVIGTAMTLNALRQASAFPRGVMAVMQHHLGSLRQATRDGRCDAGDSQRRLQSLRMLAEDIAPAFPGIDDPVFRDYTVSLIRQIDVSLAAVPDDCSALEAVVSDIGSRCSACHRDYR</sequence>
<dbReference type="AlphaFoldDB" id="A0A7W7Y0U3"/>
<protein>
    <recommendedName>
        <fullName evidence="3">Cytochrome c</fullName>
    </recommendedName>
</protein>
<accession>A0A7W7Y0U3</accession>
<name>A0A7W7Y0U3_9GAMM</name>
<dbReference type="RefSeq" id="WP_183948722.1">
    <property type="nucleotide sequence ID" value="NZ_JACHHX010000013.1"/>
</dbReference>
<dbReference type="GO" id="GO:0022900">
    <property type="term" value="P:electron transport chain"/>
    <property type="evidence" value="ECO:0007669"/>
    <property type="project" value="InterPro"/>
</dbReference>
<proteinExistence type="predicted"/>
<dbReference type="GO" id="GO:0009055">
    <property type="term" value="F:electron transfer activity"/>
    <property type="evidence" value="ECO:0007669"/>
    <property type="project" value="InterPro"/>
</dbReference>
<dbReference type="SUPFAM" id="SSF47175">
    <property type="entry name" value="Cytochromes"/>
    <property type="match status" value="1"/>
</dbReference>
<dbReference type="InterPro" id="IPR002321">
    <property type="entry name" value="Cyt_c_II"/>
</dbReference>
<dbReference type="GO" id="GO:0005506">
    <property type="term" value="F:iron ion binding"/>
    <property type="evidence" value="ECO:0007669"/>
    <property type="project" value="InterPro"/>
</dbReference>
<dbReference type="PROSITE" id="PS51009">
    <property type="entry name" value="CYTCII"/>
    <property type="match status" value="1"/>
</dbReference>
<keyword evidence="2" id="KW-1185">Reference proteome</keyword>
<dbReference type="InterPro" id="IPR010980">
    <property type="entry name" value="Cyt_c/b562"/>
</dbReference>
<dbReference type="PRINTS" id="PR00608">
    <property type="entry name" value="CYTCHROMECII"/>
</dbReference>
<comment type="caution">
    <text evidence="1">The sequence shown here is derived from an EMBL/GenBank/DDBJ whole genome shotgun (WGS) entry which is preliminary data.</text>
</comment>
<evidence type="ECO:0000313" key="2">
    <source>
        <dbReference type="Proteomes" id="UP000519004"/>
    </source>
</evidence>
<dbReference type="GO" id="GO:0020037">
    <property type="term" value="F:heme binding"/>
    <property type="evidence" value="ECO:0007669"/>
    <property type="project" value="InterPro"/>
</dbReference>
<organism evidence="1 2">
    <name type="scientific">Rehaibacterium terrae</name>
    <dbReference type="NCBI Taxonomy" id="1341696"/>
    <lineage>
        <taxon>Bacteria</taxon>
        <taxon>Pseudomonadati</taxon>
        <taxon>Pseudomonadota</taxon>
        <taxon>Gammaproteobacteria</taxon>
        <taxon>Lysobacterales</taxon>
        <taxon>Lysobacteraceae</taxon>
        <taxon>Rehaibacterium</taxon>
    </lineage>
</organism>